<keyword evidence="2" id="KW-1185">Reference proteome</keyword>
<dbReference type="AlphaFoldDB" id="A0A318GXR7"/>
<dbReference type="RefSeq" id="WP_110401558.1">
    <property type="nucleotide sequence ID" value="NZ_QJJS01000014.1"/>
</dbReference>
<dbReference type="EMBL" id="QJJS01000014">
    <property type="protein sequence ID" value="PXW94372.1"/>
    <property type="molecule type" value="Genomic_DNA"/>
</dbReference>
<gene>
    <name evidence="1" type="ORF">C7444_11471</name>
</gene>
<dbReference type="Proteomes" id="UP000247811">
    <property type="component" value="Unassembled WGS sequence"/>
</dbReference>
<dbReference type="OrthoDB" id="8912873at2"/>
<accession>A0A318GXR7</accession>
<comment type="caution">
    <text evidence="1">The sequence shown here is derived from an EMBL/GenBank/DDBJ whole genome shotgun (WGS) entry which is preliminary data.</text>
</comment>
<sequence length="82" mass="8935">MSRPVELIKALFSSGTEAALLPMKVCTPPAAVLGLPFDALRAQYAWAVRAGLVERSLLASSRFERQLAALEQMAYGPFARRV</sequence>
<protein>
    <submittedName>
        <fullName evidence="1">Uncharacterized protein</fullName>
    </submittedName>
</protein>
<reference evidence="1 2" key="1">
    <citation type="submission" date="2018-05" db="EMBL/GenBank/DDBJ databases">
        <title>Genomic Encyclopedia of Type Strains, Phase IV (KMG-IV): sequencing the most valuable type-strain genomes for metagenomic binning, comparative biology and taxonomic classification.</title>
        <authorList>
            <person name="Goeker M."/>
        </authorList>
    </citation>
    <scope>NUCLEOTIDE SEQUENCE [LARGE SCALE GENOMIC DNA]</scope>
    <source>
        <strain evidence="1 2">DSM 566</strain>
    </source>
</reference>
<evidence type="ECO:0000313" key="2">
    <source>
        <dbReference type="Proteomes" id="UP000247811"/>
    </source>
</evidence>
<evidence type="ECO:0000313" key="1">
    <source>
        <dbReference type="EMBL" id="PXW94372.1"/>
    </source>
</evidence>
<organism evidence="1 2">
    <name type="scientific">Sphaerotilus hippei</name>
    <dbReference type="NCBI Taxonomy" id="744406"/>
    <lineage>
        <taxon>Bacteria</taxon>
        <taxon>Pseudomonadati</taxon>
        <taxon>Pseudomonadota</taxon>
        <taxon>Betaproteobacteria</taxon>
        <taxon>Burkholderiales</taxon>
        <taxon>Sphaerotilaceae</taxon>
        <taxon>Sphaerotilus</taxon>
    </lineage>
</organism>
<proteinExistence type="predicted"/>
<name>A0A318GXR7_9BURK</name>